<evidence type="ECO:0000256" key="5">
    <source>
        <dbReference type="ARBA" id="ARBA00038292"/>
    </source>
</evidence>
<evidence type="ECO:0000256" key="2">
    <source>
        <dbReference type="ARBA" id="ARBA00001966"/>
    </source>
</evidence>
<feature type="domain" description="NADPH-dependent FMN reductase-like" evidence="6">
    <location>
        <begin position="1"/>
        <end position="157"/>
    </location>
</feature>
<accession>A0AAE4MI66</accession>
<keyword evidence="8" id="KW-1185">Reference proteome</keyword>
<dbReference type="Proteomes" id="UP001271789">
    <property type="component" value="Unassembled WGS sequence"/>
</dbReference>
<dbReference type="EC" id="1.7.1.17" evidence="7"/>
<dbReference type="InterPro" id="IPR029039">
    <property type="entry name" value="Flavoprotein-like_sf"/>
</dbReference>
<dbReference type="PANTHER" id="PTHR43278">
    <property type="entry name" value="NAD(P)H-DEPENDENT FMN-CONTAINING OXIDOREDUCTASE YWQN-RELATED"/>
    <property type="match status" value="1"/>
</dbReference>
<proteinExistence type="inferred from homology"/>
<dbReference type="InterPro" id="IPR005025">
    <property type="entry name" value="FMN_Rdtase-like_dom"/>
</dbReference>
<evidence type="ECO:0000259" key="6">
    <source>
        <dbReference type="Pfam" id="PF03358"/>
    </source>
</evidence>
<keyword evidence="4" id="KW-0288">FMN</keyword>
<dbReference type="InterPro" id="IPR051796">
    <property type="entry name" value="ISF_SsuE-like"/>
</dbReference>
<comment type="cofactor">
    <cofactor evidence="2">
        <name>[4Fe-4S] cluster</name>
        <dbReference type="ChEBI" id="CHEBI:49883"/>
    </cofactor>
</comment>
<keyword evidence="7" id="KW-0560">Oxidoreductase</keyword>
<evidence type="ECO:0000256" key="4">
    <source>
        <dbReference type="ARBA" id="ARBA00022643"/>
    </source>
</evidence>
<reference evidence="7" key="1">
    <citation type="submission" date="2023-06" db="EMBL/GenBank/DDBJ databases">
        <title>Genome sequence of Methanosarcinaceae archaeon Ag5.</title>
        <authorList>
            <person name="Protasov E."/>
            <person name="Platt K."/>
            <person name="Poehlein A."/>
            <person name="Daniel R."/>
            <person name="Brune A."/>
        </authorList>
    </citation>
    <scope>NUCLEOTIDE SEQUENCE</scope>
    <source>
        <strain evidence="7">Ag5</strain>
    </source>
</reference>
<dbReference type="Pfam" id="PF03358">
    <property type="entry name" value="FMN_red"/>
    <property type="match status" value="1"/>
</dbReference>
<comment type="caution">
    <text evidence="7">The sequence shown here is derived from an EMBL/GenBank/DDBJ whole genome shotgun (WGS) entry which is preliminary data.</text>
</comment>
<evidence type="ECO:0000313" key="8">
    <source>
        <dbReference type="Proteomes" id="UP001271789"/>
    </source>
</evidence>
<dbReference type="AlphaFoldDB" id="A0AAE4MI66"/>
<comment type="similarity">
    <text evidence="5">Belongs to the SsuE family. Isf subfamily.</text>
</comment>
<comment type="cofactor">
    <cofactor evidence="1">
        <name>FMN</name>
        <dbReference type="ChEBI" id="CHEBI:58210"/>
    </cofactor>
</comment>
<evidence type="ECO:0000256" key="3">
    <source>
        <dbReference type="ARBA" id="ARBA00022630"/>
    </source>
</evidence>
<evidence type="ECO:0000313" key="7">
    <source>
        <dbReference type="EMBL" id="MDV0446639.1"/>
    </source>
</evidence>
<evidence type="ECO:0000256" key="1">
    <source>
        <dbReference type="ARBA" id="ARBA00001917"/>
    </source>
</evidence>
<gene>
    <name evidence="7" type="primary">azoR</name>
    <name evidence="7" type="ORF">MsAg5_04880</name>
</gene>
<dbReference type="GO" id="GO:0016491">
    <property type="term" value="F:oxidoreductase activity"/>
    <property type="evidence" value="ECO:0007669"/>
    <property type="project" value="UniProtKB-KW"/>
</dbReference>
<dbReference type="RefSeq" id="WP_338099043.1">
    <property type="nucleotide sequence ID" value="NZ_JAWDKD010000009.1"/>
</dbReference>
<dbReference type="PANTHER" id="PTHR43278:SF2">
    <property type="entry name" value="IRON-SULFUR FLAVOPROTEIN"/>
    <property type="match status" value="1"/>
</dbReference>
<dbReference type="SUPFAM" id="SSF52218">
    <property type="entry name" value="Flavoproteins"/>
    <property type="match status" value="1"/>
</dbReference>
<organism evidence="7 8">
    <name type="scientific">Methanolapillus africanus</name>
    <dbReference type="NCBI Taxonomy" id="3028297"/>
    <lineage>
        <taxon>Archaea</taxon>
        <taxon>Methanobacteriati</taxon>
        <taxon>Methanobacteriota</taxon>
        <taxon>Stenosarchaea group</taxon>
        <taxon>Methanomicrobia</taxon>
        <taxon>Methanosarcinales</taxon>
        <taxon>Methanosarcinaceae</taxon>
        <taxon>Methanolapillus</taxon>
    </lineage>
</organism>
<dbReference type="EMBL" id="JAWDKD010000009">
    <property type="protein sequence ID" value="MDV0446639.1"/>
    <property type="molecule type" value="Genomic_DNA"/>
</dbReference>
<sequence length="181" mass="19743">MKMIGLTASPRAAGNTNTLVTKMLEDAASKGAETKHLDLAKLDIKPCKGCNYCKTHEECVQKDDFASVIAEIKSADGIIIGSPVYFYDITAQEKLFIDRLYSCVDAQFKSRIPAGKKVAFIYSQNTPNRAAFESNLAKYDQVAGMLGFQNVGKFVSVGDVKANPAEVESAVALERKMFDTL</sequence>
<dbReference type="Gene3D" id="3.40.50.360">
    <property type="match status" value="1"/>
</dbReference>
<protein>
    <submittedName>
        <fullName evidence="7">FMN-dependent NADH-azoreductase</fullName>
        <ecNumber evidence="7">1.7.1.17</ecNumber>
    </submittedName>
</protein>
<keyword evidence="3" id="KW-0285">Flavoprotein</keyword>
<name>A0AAE4MI66_9EURY</name>